<dbReference type="PANTHER" id="PTHR22731:SF3">
    <property type="entry name" value="RIBONUCLEASES P_MRP PROTEIN SUBUNIT POP1"/>
    <property type="match status" value="1"/>
</dbReference>
<feature type="region of interest" description="Disordered" evidence="4">
    <location>
        <begin position="108"/>
        <end position="139"/>
    </location>
</feature>
<keyword evidence="8" id="KW-1185">Reference proteome</keyword>
<reference evidence="7" key="1">
    <citation type="journal article" date="2022" name="IScience">
        <title>Evolution of zygomycete secretomes and the origins of terrestrial fungal ecologies.</title>
        <authorList>
            <person name="Chang Y."/>
            <person name="Wang Y."/>
            <person name="Mondo S."/>
            <person name="Ahrendt S."/>
            <person name="Andreopoulos W."/>
            <person name="Barry K."/>
            <person name="Beard J."/>
            <person name="Benny G.L."/>
            <person name="Blankenship S."/>
            <person name="Bonito G."/>
            <person name="Cuomo C."/>
            <person name="Desiro A."/>
            <person name="Gervers K.A."/>
            <person name="Hundley H."/>
            <person name="Kuo A."/>
            <person name="LaButti K."/>
            <person name="Lang B.F."/>
            <person name="Lipzen A."/>
            <person name="O'Donnell K."/>
            <person name="Pangilinan J."/>
            <person name="Reynolds N."/>
            <person name="Sandor L."/>
            <person name="Smith M.E."/>
            <person name="Tsang A."/>
            <person name="Grigoriev I.V."/>
            <person name="Stajich J.E."/>
            <person name="Spatafora J.W."/>
        </authorList>
    </citation>
    <scope>NUCLEOTIDE SEQUENCE</scope>
    <source>
        <strain evidence="7">RSA 2281</strain>
    </source>
</reference>
<dbReference type="Proteomes" id="UP001209540">
    <property type="component" value="Unassembled WGS sequence"/>
</dbReference>
<evidence type="ECO:0000256" key="3">
    <source>
        <dbReference type="ARBA" id="ARBA00023242"/>
    </source>
</evidence>
<dbReference type="GO" id="GO:0005655">
    <property type="term" value="C:nucleolar ribonuclease P complex"/>
    <property type="evidence" value="ECO:0007669"/>
    <property type="project" value="InterPro"/>
</dbReference>
<accession>A0AAD5JLS0</accession>
<name>A0AAD5JLS0_9FUNG</name>
<evidence type="ECO:0000259" key="6">
    <source>
        <dbReference type="Pfam" id="PF08170"/>
    </source>
</evidence>
<keyword evidence="3" id="KW-0539">Nucleus</keyword>
<evidence type="ECO:0000313" key="8">
    <source>
        <dbReference type="Proteomes" id="UP001209540"/>
    </source>
</evidence>
<dbReference type="SUPFAM" id="SSF103025">
    <property type="entry name" value="Folate-binding domain"/>
    <property type="match status" value="1"/>
</dbReference>
<feature type="region of interest" description="Disordered" evidence="4">
    <location>
        <begin position="1"/>
        <end position="32"/>
    </location>
</feature>
<dbReference type="PANTHER" id="PTHR22731">
    <property type="entry name" value="RIBONUCLEASES P/MRP PROTEIN SUBUNIT POP1"/>
    <property type="match status" value="1"/>
</dbReference>
<comment type="caution">
    <text evidence="7">The sequence shown here is derived from an EMBL/GenBank/DDBJ whole genome shotgun (WGS) entry which is preliminary data.</text>
</comment>
<dbReference type="GO" id="GO:0000172">
    <property type="term" value="C:ribonuclease MRP complex"/>
    <property type="evidence" value="ECO:0007669"/>
    <property type="project" value="InterPro"/>
</dbReference>
<reference evidence="7" key="2">
    <citation type="submission" date="2023-02" db="EMBL/GenBank/DDBJ databases">
        <authorList>
            <consortium name="DOE Joint Genome Institute"/>
            <person name="Mondo S.J."/>
            <person name="Chang Y."/>
            <person name="Wang Y."/>
            <person name="Ahrendt S."/>
            <person name="Andreopoulos W."/>
            <person name="Barry K."/>
            <person name="Beard J."/>
            <person name="Benny G.L."/>
            <person name="Blankenship S."/>
            <person name="Bonito G."/>
            <person name="Cuomo C."/>
            <person name="Desiro A."/>
            <person name="Gervers K.A."/>
            <person name="Hundley H."/>
            <person name="Kuo A."/>
            <person name="LaButti K."/>
            <person name="Lang B.F."/>
            <person name="Lipzen A."/>
            <person name="O'Donnell K."/>
            <person name="Pangilinan J."/>
            <person name="Reynolds N."/>
            <person name="Sandor L."/>
            <person name="Smith M.W."/>
            <person name="Tsang A."/>
            <person name="Grigoriev I.V."/>
            <person name="Stajich J.E."/>
            <person name="Spatafora J.W."/>
        </authorList>
    </citation>
    <scope>NUCLEOTIDE SEQUENCE</scope>
    <source>
        <strain evidence="7">RSA 2281</strain>
    </source>
</reference>
<comment type="subcellular location">
    <subcellularLocation>
        <location evidence="1">Nucleus</location>
    </subcellularLocation>
</comment>
<gene>
    <name evidence="7" type="ORF">BDA99DRAFT_543858</name>
</gene>
<evidence type="ECO:0000256" key="1">
    <source>
        <dbReference type="ARBA" id="ARBA00004123"/>
    </source>
</evidence>
<sequence length="738" mass="84320">MSTPEKRSAPDHSNLTGRQKRQAKNSNARKIGTPAEFTNILAKDTPRVAGAIRADEFTAARIQEINAMQTAIKNAGSALNTLTFQALPRDMRRRAASHKLTRLPAHLRAKAAREMENSPPAKRKTRRGKRQNKDDVVSREYLRRQKDNKWLETHIYHTKRMHMNNIWGYRLAAHPNVKSARSFYRAFQHTSIIHDASYIGCLELVGKQQDITTIMNPLTDITFPSVGSERFTKGQRVGHTHIYEYLNCPVKPICPVTFIWKPNETEENARVLWLWIHPSAFEEVVQQIRYACERTEQNNTVDVNDLRDEFIRFDFAGARTTALLQAILNPVEESDHMDRDASLTYKSSKVWRDLYHLRSASSLPPGSVIGLSVQDPRLAFAQKVPKRINSVPLKAEATLTELFSQWPENIAYSDIWDTNTRKKVLENLPSEYSLAQRRQENLLPGTKLEFKSDDIQIPVLLIQRSSGQINKRGQQDTCKTELLEGWTLILPKGCAMPFWKSFMFAGARVAGYEDLRALLFESGVPCYPYDYLGSRACENVRNIAKHEAKSAWLRRPPAKRLNYSKMGVDRPFDAAFDTLIPKLTTSDGINVDEEANKPRPDFYLLSCLKTINSVLLANSDEEAQTALLSSLVDSYKKRGLEPITNLRLDAALIQVRLSFFDRGRPESNAMIYLITDNTEYDSQTAYIRKRQQGTRNKRKLLENIEHDADNDEDLALMEIDQKVYSILILDILKANKIV</sequence>
<dbReference type="InterPro" id="IPR009723">
    <property type="entry name" value="Pop1_N"/>
</dbReference>
<protein>
    <submittedName>
        <fullName evidence="7">NUC188 domain-containing protein</fullName>
    </submittedName>
</protein>
<evidence type="ECO:0000256" key="4">
    <source>
        <dbReference type="SAM" id="MobiDB-lite"/>
    </source>
</evidence>
<feature type="compositionally biased region" description="Basic residues" evidence="4">
    <location>
        <begin position="121"/>
        <end position="130"/>
    </location>
</feature>
<dbReference type="InterPro" id="IPR039182">
    <property type="entry name" value="Pop1"/>
</dbReference>
<dbReference type="AlphaFoldDB" id="A0AAD5JLS0"/>
<evidence type="ECO:0000259" key="5">
    <source>
        <dbReference type="Pfam" id="PF06978"/>
    </source>
</evidence>
<feature type="compositionally biased region" description="Basic and acidic residues" evidence="4">
    <location>
        <begin position="1"/>
        <end position="10"/>
    </location>
</feature>
<proteinExistence type="predicted"/>
<dbReference type="GO" id="GO:0001682">
    <property type="term" value="P:tRNA 5'-leader removal"/>
    <property type="evidence" value="ECO:0007669"/>
    <property type="project" value="InterPro"/>
</dbReference>
<dbReference type="EMBL" id="JAIXMP010000056">
    <property type="protein sequence ID" value="KAI9244813.1"/>
    <property type="molecule type" value="Genomic_DNA"/>
</dbReference>
<dbReference type="InterPro" id="IPR012590">
    <property type="entry name" value="POPLD_dom"/>
</dbReference>
<evidence type="ECO:0000256" key="2">
    <source>
        <dbReference type="ARBA" id="ARBA00022694"/>
    </source>
</evidence>
<organism evidence="7 8">
    <name type="scientific">Phascolomyces articulosus</name>
    <dbReference type="NCBI Taxonomy" id="60185"/>
    <lineage>
        <taxon>Eukaryota</taxon>
        <taxon>Fungi</taxon>
        <taxon>Fungi incertae sedis</taxon>
        <taxon>Mucoromycota</taxon>
        <taxon>Mucoromycotina</taxon>
        <taxon>Mucoromycetes</taxon>
        <taxon>Mucorales</taxon>
        <taxon>Lichtheimiaceae</taxon>
        <taxon>Phascolomyces</taxon>
    </lineage>
</organism>
<dbReference type="Pfam" id="PF08170">
    <property type="entry name" value="POPLD"/>
    <property type="match status" value="1"/>
</dbReference>
<dbReference type="Pfam" id="PF06978">
    <property type="entry name" value="POP1_N"/>
    <property type="match status" value="2"/>
</dbReference>
<evidence type="ECO:0000313" key="7">
    <source>
        <dbReference type="EMBL" id="KAI9244813.1"/>
    </source>
</evidence>
<feature type="domain" description="Pop1 N-terminal" evidence="5">
    <location>
        <begin position="57"/>
        <end position="131"/>
    </location>
</feature>
<feature type="domain" description="Pop1 N-terminal" evidence="5">
    <location>
        <begin position="137"/>
        <end position="206"/>
    </location>
</feature>
<keyword evidence="2" id="KW-0819">tRNA processing</keyword>
<feature type="domain" description="POPLD" evidence="6">
    <location>
        <begin position="485"/>
        <end position="574"/>
    </location>
</feature>